<organism evidence="11 12">
    <name type="scientific">Rhizoctonia solani</name>
    <dbReference type="NCBI Taxonomy" id="456999"/>
    <lineage>
        <taxon>Eukaryota</taxon>
        <taxon>Fungi</taxon>
        <taxon>Dikarya</taxon>
        <taxon>Basidiomycota</taxon>
        <taxon>Agaricomycotina</taxon>
        <taxon>Agaricomycetes</taxon>
        <taxon>Cantharellales</taxon>
        <taxon>Ceratobasidiaceae</taxon>
        <taxon>Rhizoctonia</taxon>
    </lineage>
</organism>
<evidence type="ECO:0000313" key="12">
    <source>
        <dbReference type="Proteomes" id="UP000663840"/>
    </source>
</evidence>
<keyword evidence="4" id="KW-0328">Glycosyltransferase</keyword>
<dbReference type="EMBL" id="CAJMWR010001529">
    <property type="protein sequence ID" value="CAE6427917.1"/>
    <property type="molecule type" value="Genomic_DNA"/>
</dbReference>
<feature type="non-terminal residue" evidence="11">
    <location>
        <position position="1"/>
    </location>
</feature>
<evidence type="ECO:0000256" key="5">
    <source>
        <dbReference type="ARBA" id="ARBA00022679"/>
    </source>
</evidence>
<comment type="catalytic activity">
    <reaction evidence="10">
        <text>[(1-&gt;4)-N-acetyl-beta-D-glucosaminyl](n) + UDP-N-acetyl-alpha-D-glucosamine = [(1-&gt;4)-N-acetyl-beta-D-glucosaminyl](n+1) + UDP + H(+)</text>
        <dbReference type="Rhea" id="RHEA:16637"/>
        <dbReference type="Rhea" id="RHEA-COMP:9593"/>
        <dbReference type="Rhea" id="RHEA-COMP:9595"/>
        <dbReference type="ChEBI" id="CHEBI:15378"/>
        <dbReference type="ChEBI" id="CHEBI:17029"/>
        <dbReference type="ChEBI" id="CHEBI:57705"/>
        <dbReference type="ChEBI" id="CHEBI:58223"/>
        <dbReference type="EC" id="2.4.1.16"/>
    </reaction>
</comment>
<dbReference type="GO" id="GO:0004100">
    <property type="term" value="F:chitin synthase activity"/>
    <property type="evidence" value="ECO:0007669"/>
    <property type="project" value="UniProtKB-EC"/>
</dbReference>
<proteinExistence type="inferred from homology"/>
<protein>
    <recommendedName>
        <fullName evidence="2">chitin synthase</fullName>
        <ecNumber evidence="2">2.4.1.16</ecNumber>
    </recommendedName>
</protein>
<keyword evidence="7" id="KW-0472">Membrane</keyword>
<dbReference type="GO" id="GO:0006031">
    <property type="term" value="P:chitin biosynthetic process"/>
    <property type="evidence" value="ECO:0007669"/>
    <property type="project" value="TreeGrafter"/>
</dbReference>
<comment type="caution">
    <text evidence="11">The sequence shown here is derived from an EMBL/GenBank/DDBJ whole genome shotgun (WGS) entry which is preliminary data.</text>
</comment>
<evidence type="ECO:0000256" key="6">
    <source>
        <dbReference type="ARBA" id="ARBA00022692"/>
    </source>
</evidence>
<comment type="subcellular location">
    <subcellularLocation>
        <location evidence="1">Cell membrane</location>
        <topology evidence="1">Multi-pass membrane protein</topology>
    </subcellularLocation>
</comment>
<evidence type="ECO:0000256" key="2">
    <source>
        <dbReference type="ARBA" id="ARBA00012543"/>
    </source>
</evidence>
<dbReference type="PANTHER" id="PTHR22914:SF11">
    <property type="entry name" value="CHITIN SYNTHASE B"/>
    <property type="match status" value="1"/>
</dbReference>
<evidence type="ECO:0000256" key="4">
    <source>
        <dbReference type="ARBA" id="ARBA00022676"/>
    </source>
</evidence>
<reference evidence="11" key="1">
    <citation type="submission" date="2021-01" db="EMBL/GenBank/DDBJ databases">
        <authorList>
            <person name="Kaushik A."/>
        </authorList>
    </citation>
    <scope>NUCLEOTIDE SEQUENCE</scope>
    <source>
        <strain evidence="11">AG1-1A</strain>
    </source>
</reference>
<dbReference type="EC" id="2.4.1.16" evidence="2"/>
<evidence type="ECO:0000313" key="11">
    <source>
        <dbReference type="EMBL" id="CAE6427917.1"/>
    </source>
</evidence>
<evidence type="ECO:0000256" key="8">
    <source>
        <dbReference type="ARBA" id="ARBA00023316"/>
    </source>
</evidence>
<evidence type="ECO:0000256" key="10">
    <source>
        <dbReference type="ARBA" id="ARBA00048014"/>
    </source>
</evidence>
<dbReference type="AlphaFoldDB" id="A0A8H3ALL5"/>
<comment type="similarity">
    <text evidence="9">Belongs to the chitin synthase family. Class III subfamily.</text>
</comment>
<keyword evidence="3" id="KW-1003">Cell membrane</keyword>
<dbReference type="InterPro" id="IPR004835">
    <property type="entry name" value="Chitin_synth"/>
</dbReference>
<name>A0A8H3ALL5_9AGAM</name>
<evidence type="ECO:0000256" key="3">
    <source>
        <dbReference type="ARBA" id="ARBA00022475"/>
    </source>
</evidence>
<dbReference type="Proteomes" id="UP000663840">
    <property type="component" value="Unassembled WGS sequence"/>
</dbReference>
<evidence type="ECO:0000256" key="7">
    <source>
        <dbReference type="ARBA" id="ARBA00023136"/>
    </source>
</evidence>
<keyword evidence="5" id="KW-0808">Transferase</keyword>
<dbReference type="GO" id="GO:0005886">
    <property type="term" value="C:plasma membrane"/>
    <property type="evidence" value="ECO:0007669"/>
    <property type="project" value="UniProtKB-SubCell"/>
</dbReference>
<sequence>ALVATFGIYFISSFLYRDPWHMFSSFPQYMLLAPSFTNVLNTYAFCNLHDVSWGTKGSDKADVLPSVSSTKKEGATAVVEDTEKIQEDIDAAFEETVKRAVTKIDTKEVIEKPTMDDSNKTFRTRLVACWMLSNAALAVLIEQTNGYGVTEVQQKKIQNTYFSVILWCTFGLSMVRFIGVSAFISTPIQTGIDCNQLRVEPTVSAWGIFFFFF</sequence>
<evidence type="ECO:0000256" key="9">
    <source>
        <dbReference type="ARBA" id="ARBA00038055"/>
    </source>
</evidence>
<evidence type="ECO:0000256" key="1">
    <source>
        <dbReference type="ARBA" id="ARBA00004651"/>
    </source>
</evidence>
<accession>A0A8H3ALL5</accession>
<dbReference type="PANTHER" id="PTHR22914">
    <property type="entry name" value="CHITIN SYNTHASE"/>
    <property type="match status" value="1"/>
</dbReference>
<keyword evidence="8" id="KW-0961">Cell wall biogenesis/degradation</keyword>
<keyword evidence="6" id="KW-0812">Transmembrane</keyword>
<gene>
    <name evidence="11" type="ORF">RDB_LOCUS62133</name>
</gene>
<dbReference type="GO" id="GO:0071555">
    <property type="term" value="P:cell wall organization"/>
    <property type="evidence" value="ECO:0007669"/>
    <property type="project" value="UniProtKB-KW"/>
</dbReference>
<dbReference type="GO" id="GO:0030428">
    <property type="term" value="C:cell septum"/>
    <property type="evidence" value="ECO:0007669"/>
    <property type="project" value="TreeGrafter"/>
</dbReference>